<comment type="caution">
    <text evidence="2">The sequence shown here is derived from an EMBL/GenBank/DDBJ whole genome shotgun (WGS) entry which is preliminary data.</text>
</comment>
<keyword evidence="3" id="KW-1185">Reference proteome</keyword>
<gene>
    <name evidence="2" type="ORF">LITE_LOCUS6382</name>
</gene>
<feature type="domain" description="F-box" evidence="1">
    <location>
        <begin position="23"/>
        <end position="69"/>
    </location>
</feature>
<organism evidence="2 3">
    <name type="scientific">Linum tenue</name>
    <dbReference type="NCBI Taxonomy" id="586396"/>
    <lineage>
        <taxon>Eukaryota</taxon>
        <taxon>Viridiplantae</taxon>
        <taxon>Streptophyta</taxon>
        <taxon>Embryophyta</taxon>
        <taxon>Tracheophyta</taxon>
        <taxon>Spermatophyta</taxon>
        <taxon>Magnoliopsida</taxon>
        <taxon>eudicotyledons</taxon>
        <taxon>Gunneridae</taxon>
        <taxon>Pentapetalae</taxon>
        <taxon>rosids</taxon>
        <taxon>fabids</taxon>
        <taxon>Malpighiales</taxon>
        <taxon>Linaceae</taxon>
        <taxon>Linum</taxon>
    </lineage>
</organism>
<dbReference type="PANTHER" id="PTHR31672">
    <property type="entry name" value="BNACNNG10540D PROTEIN"/>
    <property type="match status" value="1"/>
</dbReference>
<dbReference type="InterPro" id="IPR001810">
    <property type="entry name" value="F-box_dom"/>
</dbReference>
<dbReference type="AlphaFoldDB" id="A0AAV0HXM3"/>
<dbReference type="Proteomes" id="UP001154282">
    <property type="component" value="Unassembled WGS sequence"/>
</dbReference>
<evidence type="ECO:0000313" key="3">
    <source>
        <dbReference type="Proteomes" id="UP001154282"/>
    </source>
</evidence>
<name>A0AAV0HXM3_9ROSI</name>
<dbReference type="InterPro" id="IPR050796">
    <property type="entry name" value="SCF_F-box_component"/>
</dbReference>
<evidence type="ECO:0000313" key="2">
    <source>
        <dbReference type="EMBL" id="CAI0389688.1"/>
    </source>
</evidence>
<sequence>MIMETTADHHTRRSFTTSSPSSAVGFTLLPSELIEKILLSLALPELVRVKSLNRSVSRIASDPAFLREFNAVSSSATWLFLYKKRSWHRDAVLQGFTSGSSSWFRVEIRDPIRPGGGESVYFLTAAGNFFLFASNSRKEVIAVDLAARTARTIPPSPLGPRGTSSWRRSGMKLVVSRSDRNKYRFMFGELVDSRPVLFLYSSETDTWRSVEAREARGGEWSDHIFLNVSNGPEENLVMAVRLSDGLDPQPVVLRPRFNAAEGGGQQPTSAVGFSWGNVTIDRVHVYGDGYTMVVRSKGGDGGVRVLESMELWGLDGDNRKWRYLSGVPVKIMEVIRKPYKAMVGCVEGRREIGRINGVLMCNFEGLWDVVWVEYDVGRKEWSLVPVPDCKMMGLNLAGIAVSSGLTMSESP</sequence>
<reference evidence="2" key="1">
    <citation type="submission" date="2022-08" db="EMBL/GenBank/DDBJ databases">
        <authorList>
            <person name="Gutierrez-Valencia J."/>
        </authorList>
    </citation>
    <scope>NUCLEOTIDE SEQUENCE</scope>
</reference>
<dbReference type="InterPro" id="IPR036047">
    <property type="entry name" value="F-box-like_dom_sf"/>
</dbReference>
<proteinExistence type="predicted"/>
<accession>A0AAV0HXM3</accession>
<protein>
    <recommendedName>
        <fullName evidence="1">F-box domain-containing protein</fullName>
    </recommendedName>
</protein>
<dbReference type="PROSITE" id="PS50181">
    <property type="entry name" value="FBOX"/>
    <property type="match status" value="1"/>
</dbReference>
<dbReference type="PANTHER" id="PTHR31672:SF2">
    <property type="entry name" value="F-BOX DOMAIN-CONTAINING PROTEIN"/>
    <property type="match status" value="1"/>
</dbReference>
<dbReference type="EMBL" id="CAMGYJ010000003">
    <property type="protein sequence ID" value="CAI0389688.1"/>
    <property type="molecule type" value="Genomic_DNA"/>
</dbReference>
<evidence type="ECO:0000259" key="1">
    <source>
        <dbReference type="PROSITE" id="PS50181"/>
    </source>
</evidence>
<dbReference type="SUPFAM" id="SSF81383">
    <property type="entry name" value="F-box domain"/>
    <property type="match status" value="1"/>
</dbReference>